<name>A0ABR2J225_9EUKA</name>
<dbReference type="InterPro" id="IPR036770">
    <property type="entry name" value="Ankyrin_rpt-contain_sf"/>
</dbReference>
<sequence>MNDFEKLQIQKDCDEFLSKNNEKFEIISTLQKYLLNMKNEKYQECILFIQNHLSTFFNDHASAIFFYYNIIQCARFNFRNFELILDICVHFQSEMKKVKTTENELIMIGLFFSNSIFYLFSKNFFSIESIIKTSNYYTPLFIMFLPEIEEYDPECANLIEQKVIKNFENTDVKNIVSFYKAVKSDPEKHIQNRKLNYHPSVLYKSIRNDDIGTFQAILSQNNYDINTKIEFSFYERLKTHDDDISLIQAAAVYGSLSIFKFLWMQKDIIYDDNLLKYAYCGSNPDIIHICENKCNPKFVYIEPIATQKFSYLDYYIENYSDQIIEYDDDVKSLIENFECDENDKFYSILDYEGLNMTVLAFNYQVLKDCLPKIAFISKNVELIDDYDYKRKKSLLKSAIYNMDLFKFIFSQKRKDVDIGNCGCLFKVIDHCLYSHINDGFKFLFSILKEKIDIYHIFWRSLLNNHEIFEFLIDLQMEEKESGQLENSVYGMLKDSINFDVLLGIISIYDEDILVKIIRLYDDLLDEDNIPIFIKNLKCSISHKMCESLIRRLSTFLPKDQINSMNHLFSIIS</sequence>
<evidence type="ECO:0000313" key="2">
    <source>
        <dbReference type="Proteomes" id="UP001470230"/>
    </source>
</evidence>
<proteinExistence type="predicted"/>
<evidence type="ECO:0008006" key="3">
    <source>
        <dbReference type="Google" id="ProtNLM"/>
    </source>
</evidence>
<comment type="caution">
    <text evidence="1">The sequence shown here is derived from an EMBL/GenBank/DDBJ whole genome shotgun (WGS) entry which is preliminary data.</text>
</comment>
<dbReference type="EMBL" id="JAPFFF010000013">
    <property type="protein sequence ID" value="KAK8871953.1"/>
    <property type="molecule type" value="Genomic_DNA"/>
</dbReference>
<evidence type="ECO:0000313" key="1">
    <source>
        <dbReference type="EMBL" id="KAK8871953.1"/>
    </source>
</evidence>
<organism evidence="1 2">
    <name type="scientific">Tritrichomonas musculus</name>
    <dbReference type="NCBI Taxonomy" id="1915356"/>
    <lineage>
        <taxon>Eukaryota</taxon>
        <taxon>Metamonada</taxon>
        <taxon>Parabasalia</taxon>
        <taxon>Tritrichomonadida</taxon>
        <taxon>Tritrichomonadidae</taxon>
        <taxon>Tritrichomonas</taxon>
    </lineage>
</organism>
<dbReference type="Proteomes" id="UP001470230">
    <property type="component" value="Unassembled WGS sequence"/>
</dbReference>
<keyword evidence="2" id="KW-1185">Reference proteome</keyword>
<dbReference type="SUPFAM" id="SSF48403">
    <property type="entry name" value="Ankyrin repeat"/>
    <property type="match status" value="1"/>
</dbReference>
<reference evidence="1 2" key="1">
    <citation type="submission" date="2024-04" db="EMBL/GenBank/DDBJ databases">
        <title>Tritrichomonas musculus Genome.</title>
        <authorList>
            <person name="Alves-Ferreira E."/>
            <person name="Grigg M."/>
            <person name="Lorenzi H."/>
            <person name="Galac M."/>
        </authorList>
    </citation>
    <scope>NUCLEOTIDE SEQUENCE [LARGE SCALE GENOMIC DNA]</scope>
    <source>
        <strain evidence="1 2">EAF2021</strain>
    </source>
</reference>
<protein>
    <recommendedName>
        <fullName evidence="3">DUF3447 domain-containing protein</fullName>
    </recommendedName>
</protein>
<gene>
    <name evidence="1" type="ORF">M9Y10_007699</name>
</gene>
<accession>A0ABR2J225</accession>